<reference evidence="1" key="1">
    <citation type="journal article" date="2019" name="bioRxiv">
        <title>The Genome of the Zebra Mussel, Dreissena polymorpha: A Resource for Invasive Species Research.</title>
        <authorList>
            <person name="McCartney M.A."/>
            <person name="Auch B."/>
            <person name="Kono T."/>
            <person name="Mallez S."/>
            <person name="Zhang Y."/>
            <person name="Obille A."/>
            <person name="Becker A."/>
            <person name="Abrahante J.E."/>
            <person name="Garbe J."/>
            <person name="Badalamenti J.P."/>
            <person name="Herman A."/>
            <person name="Mangelson H."/>
            <person name="Liachko I."/>
            <person name="Sullivan S."/>
            <person name="Sone E.D."/>
            <person name="Koren S."/>
            <person name="Silverstein K.A.T."/>
            <person name="Beckman K.B."/>
            <person name="Gohl D.M."/>
        </authorList>
    </citation>
    <scope>NUCLEOTIDE SEQUENCE</scope>
    <source>
        <strain evidence="1">Duluth1</strain>
        <tissue evidence="1">Whole animal</tissue>
    </source>
</reference>
<comment type="caution">
    <text evidence="1">The sequence shown here is derived from an EMBL/GenBank/DDBJ whole genome shotgun (WGS) entry which is preliminary data.</text>
</comment>
<sequence>MFLYSRQSSHGFSTTLPCFCTPGNHCMVFLPHCHVLYFRQLLQCFLQDCSVSVLQAITAGFFYHNALFLYSWQSLQGFSTTLPIVCTSLDNCSFFSRLPCFYTPGSHCRVYLPDFHVSVHLAITALFFSTTLPCFCTPGNHCRVFLPHCHVSVLQAITAGFFYHTAMFLYSRQSLQGFSTTLPCFCTPGNYCRFFLPHCHVSVLQAITAGFFYHTAMFLYSRQSLQGFSTTLPSWTREATIELLSTTRPSWFTPTAPCSRTDPSGLYTMSSYSPLKNS</sequence>
<dbReference type="EMBL" id="JAIWYP010000011">
    <property type="protein sequence ID" value="KAH3742326.1"/>
    <property type="molecule type" value="Genomic_DNA"/>
</dbReference>
<keyword evidence="2" id="KW-1185">Reference proteome</keyword>
<gene>
    <name evidence="1" type="ORF">DPMN_049067</name>
</gene>
<evidence type="ECO:0000313" key="1">
    <source>
        <dbReference type="EMBL" id="KAH3742326.1"/>
    </source>
</evidence>
<dbReference type="Proteomes" id="UP000828390">
    <property type="component" value="Unassembled WGS sequence"/>
</dbReference>
<evidence type="ECO:0000313" key="2">
    <source>
        <dbReference type="Proteomes" id="UP000828390"/>
    </source>
</evidence>
<name>A0A9D4DDI2_DREPO</name>
<organism evidence="1 2">
    <name type="scientific">Dreissena polymorpha</name>
    <name type="common">Zebra mussel</name>
    <name type="synonym">Mytilus polymorpha</name>
    <dbReference type="NCBI Taxonomy" id="45954"/>
    <lineage>
        <taxon>Eukaryota</taxon>
        <taxon>Metazoa</taxon>
        <taxon>Spiralia</taxon>
        <taxon>Lophotrochozoa</taxon>
        <taxon>Mollusca</taxon>
        <taxon>Bivalvia</taxon>
        <taxon>Autobranchia</taxon>
        <taxon>Heteroconchia</taxon>
        <taxon>Euheterodonta</taxon>
        <taxon>Imparidentia</taxon>
        <taxon>Neoheterodontei</taxon>
        <taxon>Myida</taxon>
        <taxon>Dreissenoidea</taxon>
        <taxon>Dreissenidae</taxon>
        <taxon>Dreissena</taxon>
    </lineage>
</organism>
<reference evidence="1" key="2">
    <citation type="submission" date="2020-11" db="EMBL/GenBank/DDBJ databases">
        <authorList>
            <person name="McCartney M.A."/>
            <person name="Auch B."/>
            <person name="Kono T."/>
            <person name="Mallez S."/>
            <person name="Becker A."/>
            <person name="Gohl D.M."/>
            <person name="Silverstein K.A.T."/>
            <person name="Koren S."/>
            <person name="Bechman K.B."/>
            <person name="Herman A."/>
            <person name="Abrahante J.E."/>
            <person name="Garbe J."/>
        </authorList>
    </citation>
    <scope>NUCLEOTIDE SEQUENCE</scope>
    <source>
        <strain evidence="1">Duluth1</strain>
        <tissue evidence="1">Whole animal</tissue>
    </source>
</reference>
<protein>
    <submittedName>
        <fullName evidence="1">Uncharacterized protein</fullName>
    </submittedName>
</protein>
<dbReference type="AlphaFoldDB" id="A0A9D4DDI2"/>
<accession>A0A9D4DDI2</accession>
<proteinExistence type="predicted"/>